<dbReference type="EMBL" id="CP024087">
    <property type="protein sequence ID" value="AYF29307.1"/>
    <property type="molecule type" value="Genomic_DNA"/>
</dbReference>
<proteinExistence type="predicted"/>
<dbReference type="RefSeq" id="WP_120571273.1">
    <property type="nucleotide sequence ID" value="NZ_CP024087.1"/>
</dbReference>
<evidence type="ECO:0000313" key="2">
    <source>
        <dbReference type="Proteomes" id="UP000267804"/>
    </source>
</evidence>
<name>A0A386WLS7_9ACTN</name>
<accession>A0A386WLS7</accession>
<reference evidence="1 2" key="1">
    <citation type="submission" date="2017-10" db="EMBL/GenBank/DDBJ databases">
        <title>Integration of genomic and chemical information greatly accelerates assignment of the full stereostructure of myelolactone, a potent inhibitor of myeloma from a marine-derived Micromonospora.</title>
        <authorList>
            <person name="Kim M.C."/>
            <person name="Machado H."/>
            <person name="Jensen P.R."/>
            <person name="Fenical W."/>
        </authorList>
    </citation>
    <scope>NUCLEOTIDE SEQUENCE [LARGE SCALE GENOMIC DNA]</scope>
    <source>
        <strain evidence="1 2">CNY-010</strain>
    </source>
</reference>
<dbReference type="InterPro" id="IPR038666">
    <property type="entry name" value="SSP1_head-tail_sf"/>
</dbReference>
<dbReference type="Gene3D" id="2.40.10.270">
    <property type="entry name" value="Bacteriophage SPP1 head-tail adaptor protein"/>
    <property type="match status" value="1"/>
</dbReference>
<protein>
    <recommendedName>
        <fullName evidence="3">Head-to-tail stopper</fullName>
    </recommendedName>
</protein>
<dbReference type="AlphaFoldDB" id="A0A386WLS7"/>
<dbReference type="KEGG" id="mtua:CSH63_17915"/>
<dbReference type="Proteomes" id="UP000267804">
    <property type="component" value="Chromosome"/>
</dbReference>
<gene>
    <name evidence="1" type="ORF">CSH63_17915</name>
</gene>
<evidence type="ECO:0008006" key="3">
    <source>
        <dbReference type="Google" id="ProtNLM"/>
    </source>
</evidence>
<organism evidence="1 2">
    <name type="scientific">Micromonospora tulbaghiae</name>
    <dbReference type="NCBI Taxonomy" id="479978"/>
    <lineage>
        <taxon>Bacteria</taxon>
        <taxon>Bacillati</taxon>
        <taxon>Actinomycetota</taxon>
        <taxon>Actinomycetes</taxon>
        <taxon>Micromonosporales</taxon>
        <taxon>Micromonosporaceae</taxon>
        <taxon>Micromonospora</taxon>
    </lineage>
</organism>
<sequence length="116" mass="12497">MTFPFPAGETVTVVRAPLVDDGYGNQARDWPAAARTPHDGCAVAQGSRGGEAFTGDRNAVLSDLQVFMRPGADVVATDRLEVRGRTYEVVGEPFDWSSPFTGVRFGTVVYCNRVEG</sequence>
<evidence type="ECO:0000313" key="1">
    <source>
        <dbReference type="EMBL" id="AYF29307.1"/>
    </source>
</evidence>